<evidence type="ECO:0000313" key="2">
    <source>
        <dbReference type="Proteomes" id="UP000807769"/>
    </source>
</evidence>
<reference evidence="1" key="1">
    <citation type="journal article" date="2020" name="New Phytol.">
        <title>Comparative genomics reveals dynamic genome evolution in host specialist ectomycorrhizal fungi.</title>
        <authorList>
            <person name="Lofgren L.A."/>
            <person name="Nguyen N.H."/>
            <person name="Vilgalys R."/>
            <person name="Ruytinx J."/>
            <person name="Liao H.L."/>
            <person name="Branco S."/>
            <person name="Kuo A."/>
            <person name="LaButti K."/>
            <person name="Lipzen A."/>
            <person name="Andreopoulos W."/>
            <person name="Pangilinan J."/>
            <person name="Riley R."/>
            <person name="Hundley H."/>
            <person name="Na H."/>
            <person name="Barry K."/>
            <person name="Grigoriev I.V."/>
            <person name="Stajich J.E."/>
            <person name="Kennedy P.G."/>
        </authorList>
    </citation>
    <scope>NUCLEOTIDE SEQUENCE</scope>
    <source>
        <strain evidence="1">MN1</strain>
    </source>
</reference>
<evidence type="ECO:0000313" key="1">
    <source>
        <dbReference type="EMBL" id="KAG1824887.1"/>
    </source>
</evidence>
<keyword evidence="2" id="KW-1185">Reference proteome</keyword>
<protein>
    <submittedName>
        <fullName evidence="1">Uncharacterized protein</fullName>
    </submittedName>
</protein>
<organism evidence="1 2">
    <name type="scientific">Suillus subaureus</name>
    <dbReference type="NCBI Taxonomy" id="48587"/>
    <lineage>
        <taxon>Eukaryota</taxon>
        <taxon>Fungi</taxon>
        <taxon>Dikarya</taxon>
        <taxon>Basidiomycota</taxon>
        <taxon>Agaricomycotina</taxon>
        <taxon>Agaricomycetes</taxon>
        <taxon>Agaricomycetidae</taxon>
        <taxon>Boletales</taxon>
        <taxon>Suillineae</taxon>
        <taxon>Suillaceae</taxon>
        <taxon>Suillus</taxon>
    </lineage>
</organism>
<proteinExistence type="predicted"/>
<dbReference type="GeneID" id="64626393"/>
<accession>A0A9P7EL13</accession>
<name>A0A9P7EL13_9AGAM</name>
<sequence length="112" mass="12792">MAELLEESKIGLWTEGNYGHVTWASKVSWLALGMGDTAGHLIEYVVKGIPNLLKDYLKCKYEDWDEFTNDVQSIPSVKLKRGCKELDKEHTRDADIARLKAQSTQWLSTLTY</sequence>
<dbReference type="EMBL" id="JABBWG010000003">
    <property type="protein sequence ID" value="KAG1824887.1"/>
    <property type="molecule type" value="Genomic_DNA"/>
</dbReference>
<dbReference type="RefSeq" id="XP_041198604.1">
    <property type="nucleotide sequence ID" value="XM_041332376.1"/>
</dbReference>
<comment type="caution">
    <text evidence="1">The sequence shown here is derived from an EMBL/GenBank/DDBJ whole genome shotgun (WGS) entry which is preliminary data.</text>
</comment>
<dbReference type="Proteomes" id="UP000807769">
    <property type="component" value="Unassembled WGS sequence"/>
</dbReference>
<dbReference type="AlphaFoldDB" id="A0A9P7EL13"/>
<gene>
    <name evidence="1" type="ORF">BJ212DRAFT_1295945</name>
</gene>
<dbReference type="OrthoDB" id="2678560at2759"/>